<organism evidence="2 3">
    <name type="scientific">Streptomyces aureus</name>
    <dbReference type="NCBI Taxonomy" id="193461"/>
    <lineage>
        <taxon>Bacteria</taxon>
        <taxon>Bacillati</taxon>
        <taxon>Actinomycetota</taxon>
        <taxon>Actinomycetes</taxon>
        <taxon>Kitasatosporales</taxon>
        <taxon>Streptomycetaceae</taxon>
        <taxon>Streptomyces</taxon>
    </lineage>
</organism>
<dbReference type="InterPro" id="IPR057744">
    <property type="entry name" value="OTAase-like"/>
</dbReference>
<gene>
    <name evidence="2" type="ORF">ACEG43_02260</name>
</gene>
<dbReference type="Gene3D" id="3.20.20.140">
    <property type="entry name" value="Metal-dependent hydrolases"/>
    <property type="match status" value="1"/>
</dbReference>
<dbReference type="EMBL" id="JBGOSP010000001">
    <property type="protein sequence ID" value="MFA3835016.1"/>
    <property type="molecule type" value="Genomic_DNA"/>
</dbReference>
<evidence type="ECO:0000259" key="1">
    <source>
        <dbReference type="Pfam" id="PF01979"/>
    </source>
</evidence>
<dbReference type="RefSeq" id="WP_372561063.1">
    <property type="nucleotide sequence ID" value="NZ_JBGOSP010000001.1"/>
</dbReference>
<reference evidence="2 3" key="1">
    <citation type="submission" date="2024-08" db="EMBL/GenBank/DDBJ databases">
        <title>Genome sequence of Streptomyces aureus CACIA-1.46HGO.</title>
        <authorList>
            <person name="Evangelista-Martinez Z."/>
        </authorList>
    </citation>
    <scope>NUCLEOTIDE SEQUENCE [LARGE SCALE GENOMIC DNA]</scope>
    <source>
        <strain evidence="2 3">CACIA-1.46HGO</strain>
    </source>
</reference>
<dbReference type="InterPro" id="IPR011059">
    <property type="entry name" value="Metal-dep_hydrolase_composite"/>
</dbReference>
<proteinExistence type="predicted"/>
<sequence>MLALRIARVFDGRAVVEGAGVVFVDGGRIAGVEAAGFVIPTGVEVLDRPSGTLLPGLVDAHVHLVGDGEPGALERLGELSQDDLFGTIERSLRIQLAAGVTTVRDLGDVAWSVLDWRARRPRTGLPTVVASGPPVTSRGGPCRYMGGEASGRDELRAAVQERAERGADVVKIMAGGGMPTPGSSVDQGQFTAEELALVVRQAHAAGLPVTAHAHALVSIRDAIAAGVDGIEHCTFLTADGAHVPEEAIAALAAQGIVVCPTLGRALGAVPPPHLMERMRKAGPGYDALRRRIVRAHLAGVTIVSGTDGGISPGTPHGSLPRAVMDLVSGGMAAADALATATSVAARACGLGDRKGRVRTGYDADLVVVDGDPFTDMAALTRLDVTVLGGQVLSCRS</sequence>
<dbReference type="InterPro" id="IPR051781">
    <property type="entry name" value="Metallo-dep_Hydrolase"/>
</dbReference>
<evidence type="ECO:0000313" key="2">
    <source>
        <dbReference type="EMBL" id="MFA3835016.1"/>
    </source>
</evidence>
<accession>A0ABV4S9V7</accession>
<dbReference type="InterPro" id="IPR032466">
    <property type="entry name" value="Metal_Hydrolase"/>
</dbReference>
<name>A0ABV4S9V7_9ACTN</name>
<dbReference type="Gene3D" id="2.30.40.10">
    <property type="entry name" value="Urease, subunit C, domain 1"/>
    <property type="match status" value="1"/>
</dbReference>
<keyword evidence="3" id="KW-1185">Reference proteome</keyword>
<dbReference type="SUPFAM" id="SSF51556">
    <property type="entry name" value="Metallo-dependent hydrolases"/>
    <property type="match status" value="1"/>
</dbReference>
<feature type="domain" description="Amidohydrolase-related" evidence="1">
    <location>
        <begin position="52"/>
        <end position="391"/>
    </location>
</feature>
<comment type="caution">
    <text evidence="2">The sequence shown here is derived from an EMBL/GenBank/DDBJ whole genome shotgun (WGS) entry which is preliminary data.</text>
</comment>
<evidence type="ECO:0000313" key="3">
    <source>
        <dbReference type="Proteomes" id="UP001571476"/>
    </source>
</evidence>
<dbReference type="PANTHER" id="PTHR43135:SF3">
    <property type="entry name" value="ALPHA-D-RIBOSE 1-METHYLPHOSPHONATE 5-TRIPHOSPHATE DIPHOSPHATASE"/>
    <property type="match status" value="1"/>
</dbReference>
<protein>
    <submittedName>
        <fullName evidence="2">Amidohydrolase family protein</fullName>
    </submittedName>
</protein>
<dbReference type="Pfam" id="PF01979">
    <property type="entry name" value="Amidohydro_1"/>
    <property type="match status" value="1"/>
</dbReference>
<dbReference type="InterPro" id="IPR006680">
    <property type="entry name" value="Amidohydro-rel"/>
</dbReference>
<dbReference type="CDD" id="cd01299">
    <property type="entry name" value="Met_dep_hydrolase_A"/>
    <property type="match status" value="1"/>
</dbReference>
<dbReference type="Proteomes" id="UP001571476">
    <property type="component" value="Unassembled WGS sequence"/>
</dbReference>
<dbReference type="PANTHER" id="PTHR43135">
    <property type="entry name" value="ALPHA-D-RIBOSE 1-METHYLPHOSPHONATE 5-TRIPHOSPHATE DIPHOSPHATASE"/>
    <property type="match status" value="1"/>
</dbReference>
<dbReference type="SUPFAM" id="SSF51338">
    <property type="entry name" value="Composite domain of metallo-dependent hydrolases"/>
    <property type="match status" value="1"/>
</dbReference>